<protein>
    <recommendedName>
        <fullName evidence="2">Amidohydrolase-related domain-containing protein</fullName>
    </recommendedName>
</protein>
<dbReference type="EMBL" id="AFNW01000195">
    <property type="protein sequence ID" value="EKJ72349.1"/>
    <property type="molecule type" value="Genomic_DNA"/>
</dbReference>
<accession>K3VES5</accession>
<dbReference type="eggNOG" id="ENOG502S0B3">
    <property type="taxonomic scope" value="Eukaryota"/>
</dbReference>
<dbReference type="AlphaFoldDB" id="K3VES5"/>
<dbReference type="InterPro" id="IPR032466">
    <property type="entry name" value="Metal_Hydrolase"/>
</dbReference>
<dbReference type="Proteomes" id="UP000007978">
    <property type="component" value="Chromosome 3"/>
</dbReference>
<dbReference type="KEGG" id="fpu:FPSE_07469"/>
<evidence type="ECO:0000313" key="3">
    <source>
        <dbReference type="EMBL" id="EKJ72349.1"/>
    </source>
</evidence>
<dbReference type="PANTHER" id="PTHR35563:SF2">
    <property type="entry name" value="BARREL METAL-DEPENDENT HYDROLASE, PUTATIVE (AFU_ORTHOLOGUE AFUA_1G16240)-RELATED"/>
    <property type="match status" value="1"/>
</dbReference>
<keyword evidence="4" id="KW-1185">Reference proteome</keyword>
<proteinExistence type="predicted"/>
<dbReference type="Gene3D" id="3.20.20.140">
    <property type="entry name" value="Metal-dependent hydrolases"/>
    <property type="match status" value="1"/>
</dbReference>
<evidence type="ECO:0000256" key="1">
    <source>
        <dbReference type="SAM" id="SignalP"/>
    </source>
</evidence>
<dbReference type="GeneID" id="20366087"/>
<dbReference type="InterPro" id="IPR052358">
    <property type="entry name" value="Aro_Compnd_Degr_Hydrolases"/>
</dbReference>
<gene>
    <name evidence="3" type="ORF">FPSE_07469</name>
</gene>
<name>K3VES5_FUSPC</name>
<dbReference type="PANTHER" id="PTHR35563">
    <property type="entry name" value="BARREL METAL-DEPENDENT HYDROLASE, PUTATIVE (AFU_ORTHOLOGUE AFUA_1G16240)-RELATED"/>
    <property type="match status" value="1"/>
</dbReference>
<dbReference type="HOGENOM" id="CLU_064039_1_0_1"/>
<keyword evidence="1" id="KW-0732">Signal</keyword>
<dbReference type="InterPro" id="IPR006680">
    <property type="entry name" value="Amidohydro-rel"/>
</dbReference>
<organism evidence="3 4">
    <name type="scientific">Fusarium pseudograminearum (strain CS3096)</name>
    <name type="common">Wheat and barley crown-rot fungus</name>
    <dbReference type="NCBI Taxonomy" id="1028729"/>
    <lineage>
        <taxon>Eukaryota</taxon>
        <taxon>Fungi</taxon>
        <taxon>Dikarya</taxon>
        <taxon>Ascomycota</taxon>
        <taxon>Pezizomycotina</taxon>
        <taxon>Sordariomycetes</taxon>
        <taxon>Hypocreomycetidae</taxon>
        <taxon>Hypocreales</taxon>
        <taxon>Nectriaceae</taxon>
        <taxon>Fusarium</taxon>
    </lineage>
</organism>
<dbReference type="SUPFAM" id="SSF51556">
    <property type="entry name" value="Metallo-dependent hydrolases"/>
    <property type="match status" value="1"/>
</dbReference>
<dbReference type="RefSeq" id="XP_009258862.1">
    <property type="nucleotide sequence ID" value="XM_009260587.1"/>
</dbReference>
<dbReference type="OrthoDB" id="2135488at2759"/>
<evidence type="ECO:0000313" key="4">
    <source>
        <dbReference type="Proteomes" id="UP000007978"/>
    </source>
</evidence>
<feature type="domain" description="Amidohydrolase-related" evidence="2">
    <location>
        <begin position="38"/>
        <end position="317"/>
    </location>
</feature>
<comment type="caution">
    <text evidence="3">The sequence shown here is derived from an EMBL/GenBank/DDBJ whole genome shotgun (WGS) entry which is preliminary data.</text>
</comment>
<feature type="chain" id="PRO_5003870698" description="Amidohydrolase-related domain-containing protein" evidence="1">
    <location>
        <begin position="20"/>
        <end position="321"/>
    </location>
</feature>
<dbReference type="GO" id="GO:0016787">
    <property type="term" value="F:hydrolase activity"/>
    <property type="evidence" value="ECO:0007669"/>
    <property type="project" value="InterPro"/>
</dbReference>
<evidence type="ECO:0000259" key="2">
    <source>
        <dbReference type="Pfam" id="PF04909"/>
    </source>
</evidence>
<dbReference type="Pfam" id="PF04909">
    <property type="entry name" value="Amidohydro_2"/>
    <property type="match status" value="1"/>
</dbReference>
<feature type="signal peptide" evidence="1">
    <location>
        <begin position="1"/>
        <end position="19"/>
    </location>
</feature>
<sequence>MNFLSVLGIMATLPYIAMAHPAQNTLLVPDLPPSSWNTHTHCFDPERHPFKSSRSYTPQAAPLDALIEQSPADNVMIVQATIEDGYSGLLETLANGHRDYPGKQIRGTIAWDPEDPSLKNKTDVDWDKFNNAGVRSVRIHGSYGGSGDDLEWVLKQFLEVAGRFPLERHGWSISSQLPLKTWSKMKDSILTHPKLNNITIIADHNGSVTPDDYDTPEFNDFLSLMKAGRLYVKIGALHRRSDDISLLEPVIKSFAKVSAVGIVWGSDWPHVNATAKGLTPAPPLEVDTDKELRLLREWLTDEEWMGMMVFNPARLFDTVKQ</sequence>
<reference evidence="3 4" key="1">
    <citation type="journal article" date="2012" name="PLoS Pathog.">
        <title>Comparative pathogenomics reveals horizontally acquired novel virulence genes in fungi infecting cereal hosts.</title>
        <authorList>
            <person name="Gardiner D.M."/>
            <person name="McDonald M.C."/>
            <person name="Covarelli L."/>
            <person name="Solomon P.S."/>
            <person name="Rusu A.G."/>
            <person name="Marshall M."/>
            <person name="Kazan K."/>
            <person name="Chakraborty S."/>
            <person name="McDonald B.A."/>
            <person name="Manners J.M."/>
        </authorList>
    </citation>
    <scope>NUCLEOTIDE SEQUENCE [LARGE SCALE GENOMIC DNA]</scope>
    <source>
        <strain evidence="3 4">CS3096</strain>
    </source>
</reference>